<feature type="domain" description="DUF427" evidence="1">
    <location>
        <begin position="5"/>
        <end position="90"/>
    </location>
</feature>
<dbReference type="Pfam" id="PF04248">
    <property type="entry name" value="NTP_transf_9"/>
    <property type="match status" value="1"/>
</dbReference>
<comment type="caution">
    <text evidence="2">The sequence shown here is derived from an EMBL/GenBank/DDBJ whole genome shotgun (WGS) entry which is preliminary data.</text>
</comment>
<dbReference type="EMBL" id="JAAAHY010001744">
    <property type="protein sequence ID" value="KAF9947026.1"/>
    <property type="molecule type" value="Genomic_DNA"/>
</dbReference>
<name>A0A9P6IV32_MORAP</name>
<accession>A0A9P6IV32</accession>
<reference evidence="2" key="1">
    <citation type="journal article" date="2020" name="Fungal Divers.">
        <title>Resolving the Mortierellaceae phylogeny through synthesis of multi-gene phylogenetics and phylogenomics.</title>
        <authorList>
            <person name="Vandepol N."/>
            <person name="Liber J."/>
            <person name="Desiro A."/>
            <person name="Na H."/>
            <person name="Kennedy M."/>
            <person name="Barry K."/>
            <person name="Grigoriev I.V."/>
            <person name="Miller A.N."/>
            <person name="O'Donnell K."/>
            <person name="Stajich J.E."/>
            <person name="Bonito G."/>
        </authorList>
    </citation>
    <scope>NUCLEOTIDE SEQUENCE</scope>
    <source>
        <strain evidence="2">CK1249</strain>
    </source>
</reference>
<sequence>MTRATATWNGKVLAETDTFETVEGNIYFPASSIHKENFKESSHETVCGWKGTASYYDIVVDDKVNKAAAWYYANPKEAAKNITAMVAFWKGIEVKS</sequence>
<dbReference type="InterPro" id="IPR038694">
    <property type="entry name" value="DUF427_sf"/>
</dbReference>
<dbReference type="PANTHER" id="PTHR34310:SF5">
    <property type="entry name" value="DUF427 DOMAIN PROTEIN (AFU_ORTHOLOGUE AFUA_3G02220)"/>
    <property type="match status" value="1"/>
</dbReference>
<gene>
    <name evidence="2" type="ORF">BGZ70_002910</name>
</gene>
<dbReference type="InterPro" id="IPR007361">
    <property type="entry name" value="DUF427"/>
</dbReference>
<dbReference type="Proteomes" id="UP000738359">
    <property type="component" value="Unassembled WGS sequence"/>
</dbReference>
<evidence type="ECO:0000313" key="2">
    <source>
        <dbReference type="EMBL" id="KAF9947026.1"/>
    </source>
</evidence>
<dbReference type="OrthoDB" id="18996at2759"/>
<evidence type="ECO:0000259" key="1">
    <source>
        <dbReference type="Pfam" id="PF04248"/>
    </source>
</evidence>
<dbReference type="AlphaFoldDB" id="A0A9P6IV32"/>
<dbReference type="PANTHER" id="PTHR34310">
    <property type="entry name" value="DUF427 DOMAIN PROTEIN (AFU_ORTHOLOGUE AFUA_3G02220)"/>
    <property type="match status" value="1"/>
</dbReference>
<dbReference type="Gene3D" id="2.170.150.40">
    <property type="entry name" value="Domain of unknown function (DUF427)"/>
    <property type="match status" value="1"/>
</dbReference>
<organism evidence="2 3">
    <name type="scientific">Mortierella alpina</name>
    <name type="common">Oleaginous fungus</name>
    <name type="synonym">Mortierella renispora</name>
    <dbReference type="NCBI Taxonomy" id="64518"/>
    <lineage>
        <taxon>Eukaryota</taxon>
        <taxon>Fungi</taxon>
        <taxon>Fungi incertae sedis</taxon>
        <taxon>Mucoromycota</taxon>
        <taxon>Mortierellomycotina</taxon>
        <taxon>Mortierellomycetes</taxon>
        <taxon>Mortierellales</taxon>
        <taxon>Mortierellaceae</taxon>
        <taxon>Mortierella</taxon>
    </lineage>
</organism>
<keyword evidence="3" id="KW-1185">Reference proteome</keyword>
<evidence type="ECO:0000313" key="3">
    <source>
        <dbReference type="Proteomes" id="UP000738359"/>
    </source>
</evidence>
<proteinExistence type="predicted"/>
<protein>
    <recommendedName>
        <fullName evidence="1">DUF427 domain-containing protein</fullName>
    </recommendedName>
</protein>